<accession>A0A6J2S3K5</accession>
<evidence type="ECO:0000313" key="8">
    <source>
        <dbReference type="Proteomes" id="UP000504630"/>
    </source>
</evidence>
<dbReference type="FunCoup" id="A0A6J2S3K5">
    <property type="interactions" value="1547"/>
</dbReference>
<dbReference type="CTD" id="1081"/>
<dbReference type="PROSITE" id="PS00780">
    <property type="entry name" value="GLYCO_HORMONE_ALPHA_2"/>
    <property type="match status" value="1"/>
</dbReference>
<evidence type="ECO:0000256" key="5">
    <source>
        <dbReference type="ARBA" id="ARBA00023157"/>
    </source>
</evidence>
<evidence type="ECO:0000256" key="6">
    <source>
        <dbReference type="ARBA" id="ARBA00023180"/>
    </source>
</evidence>
<keyword evidence="4 7" id="KW-0372">Hormone</keyword>
<organism evidence="8 9">
    <name type="scientific">Cottoperca gobio</name>
    <name type="common">Frogmouth</name>
    <name type="synonym">Aphritis gobio</name>
    <dbReference type="NCBI Taxonomy" id="56716"/>
    <lineage>
        <taxon>Eukaryota</taxon>
        <taxon>Metazoa</taxon>
        <taxon>Chordata</taxon>
        <taxon>Craniata</taxon>
        <taxon>Vertebrata</taxon>
        <taxon>Euteleostomi</taxon>
        <taxon>Actinopterygii</taxon>
        <taxon>Neopterygii</taxon>
        <taxon>Teleostei</taxon>
        <taxon>Neoteleostei</taxon>
        <taxon>Acanthomorphata</taxon>
        <taxon>Eupercaria</taxon>
        <taxon>Perciformes</taxon>
        <taxon>Notothenioidei</taxon>
        <taxon>Bovichtidae</taxon>
        <taxon>Cottoperca</taxon>
    </lineage>
</organism>
<name>A0A6J2S3K5_COTGO</name>
<dbReference type="GO" id="GO:0010893">
    <property type="term" value="P:positive regulation of steroid biosynthetic process"/>
    <property type="evidence" value="ECO:0007669"/>
    <property type="project" value="TreeGrafter"/>
</dbReference>
<keyword evidence="8" id="KW-1185">Reference proteome</keyword>
<dbReference type="InParanoid" id="A0A6J2S3K5"/>
<dbReference type="PRINTS" id="PR00274">
    <property type="entry name" value="GLYCOHORMONE"/>
</dbReference>
<dbReference type="Pfam" id="PF00236">
    <property type="entry name" value="Hormone_6"/>
    <property type="match status" value="1"/>
</dbReference>
<sequence length="119" mass="13524">MRSVKSAGLSLLLLSFLLFIADSYPNLDLSNVGCEECALRRNIHLPGDHSVYQCMGCCFSRTFPTPLRAMNTMKNPKNFTSEATCCVARHSYEVQIEWAGIKVRNHTECHCNTCYYHKI</sequence>
<proteinExistence type="inferred from homology"/>
<dbReference type="InterPro" id="IPR000476">
    <property type="entry name" value="Glyco_hormone"/>
</dbReference>
<comment type="subcellular location">
    <subcellularLocation>
        <location evidence="1 7">Secreted</location>
    </subcellularLocation>
</comment>
<protein>
    <recommendedName>
        <fullName evidence="7">Glycoprotein hormones alpha chain</fullName>
    </recommendedName>
</protein>
<feature type="chain" id="PRO_5027143739" description="Glycoprotein hormones alpha chain" evidence="7">
    <location>
        <begin position="24"/>
        <end position="119"/>
    </location>
</feature>
<evidence type="ECO:0000313" key="9">
    <source>
        <dbReference type="RefSeq" id="XP_029316200.1"/>
    </source>
</evidence>
<evidence type="ECO:0000256" key="7">
    <source>
        <dbReference type="RuleBase" id="RU362129"/>
    </source>
</evidence>
<dbReference type="InterPro" id="IPR029034">
    <property type="entry name" value="Cystine-knot_cytokine"/>
</dbReference>
<comment type="subunit">
    <text evidence="7">Heterodimer of an alpha and a beta chain.</text>
</comment>
<evidence type="ECO:0000256" key="2">
    <source>
        <dbReference type="ARBA" id="ARBA00009128"/>
    </source>
</evidence>
<dbReference type="PROSITE" id="PS50277">
    <property type="entry name" value="GLYCO_HORMONE_ALPHA_3"/>
    <property type="match status" value="1"/>
</dbReference>
<dbReference type="OrthoDB" id="9852859at2759"/>
<keyword evidence="3 7" id="KW-0964">Secreted</keyword>
<reference evidence="9" key="1">
    <citation type="submission" date="2025-08" db="UniProtKB">
        <authorList>
            <consortium name="RefSeq"/>
        </authorList>
    </citation>
    <scope>IDENTIFICATION</scope>
</reference>
<dbReference type="AlphaFoldDB" id="A0A6J2S3K5"/>
<dbReference type="RefSeq" id="XP_029316200.1">
    <property type="nucleotide sequence ID" value="XM_029460340.1"/>
</dbReference>
<dbReference type="KEGG" id="cgob:115027197"/>
<dbReference type="Gene3D" id="2.10.90.10">
    <property type="entry name" value="Cystine-knot cytokines"/>
    <property type="match status" value="1"/>
</dbReference>
<evidence type="ECO:0000256" key="3">
    <source>
        <dbReference type="ARBA" id="ARBA00022525"/>
    </source>
</evidence>
<dbReference type="GO" id="GO:0016913">
    <property type="term" value="F:follicle-stimulating hormone activity"/>
    <property type="evidence" value="ECO:0007669"/>
    <property type="project" value="TreeGrafter"/>
</dbReference>
<dbReference type="GO" id="GO:0005615">
    <property type="term" value="C:extracellular space"/>
    <property type="evidence" value="ECO:0007669"/>
    <property type="project" value="TreeGrafter"/>
</dbReference>
<feature type="signal peptide" evidence="7">
    <location>
        <begin position="1"/>
        <end position="23"/>
    </location>
</feature>
<dbReference type="PANTHER" id="PTHR11509">
    <property type="entry name" value="GLYCOPROTEIN HORMONE ALPHA CHAIN"/>
    <property type="match status" value="1"/>
</dbReference>
<keyword evidence="5" id="KW-1015">Disulfide bond</keyword>
<dbReference type="PANTHER" id="PTHR11509:SF0">
    <property type="entry name" value="GLYCOPROTEIN HORMONES ALPHA CHAIN"/>
    <property type="match status" value="1"/>
</dbReference>
<dbReference type="SMART" id="SM00067">
    <property type="entry name" value="GHA"/>
    <property type="match status" value="1"/>
</dbReference>
<dbReference type="SUPFAM" id="SSF57501">
    <property type="entry name" value="Cystine-knot cytokines"/>
    <property type="match status" value="1"/>
</dbReference>
<comment type="similarity">
    <text evidence="2 7">Belongs to the glycoprotein hormones subunit alpha family.</text>
</comment>
<evidence type="ECO:0000256" key="4">
    <source>
        <dbReference type="ARBA" id="ARBA00022702"/>
    </source>
</evidence>
<gene>
    <name evidence="9" type="primary">cga</name>
</gene>
<dbReference type="GO" id="GO:0016914">
    <property type="term" value="C:follicle-stimulating hormone complex"/>
    <property type="evidence" value="ECO:0007669"/>
    <property type="project" value="TreeGrafter"/>
</dbReference>
<keyword evidence="7" id="KW-0732">Signal</keyword>
<evidence type="ECO:0000256" key="1">
    <source>
        <dbReference type="ARBA" id="ARBA00004613"/>
    </source>
</evidence>
<keyword evidence="6 7" id="KW-0325">Glycoprotein</keyword>
<dbReference type="GO" id="GO:0006590">
    <property type="term" value="P:thyroid hormone generation"/>
    <property type="evidence" value="ECO:0007669"/>
    <property type="project" value="TreeGrafter"/>
</dbReference>
<dbReference type="Proteomes" id="UP000504630">
    <property type="component" value="Chromosome 22"/>
</dbReference>
<dbReference type="GeneID" id="115027197"/>